<name>A0A6I5A0P0_9BACI</name>
<dbReference type="EMBL" id="WMEQ01000008">
    <property type="protein sequence ID" value="MYL34357.1"/>
    <property type="molecule type" value="Genomic_DNA"/>
</dbReference>
<proteinExistence type="predicted"/>
<evidence type="ECO:0000313" key="1">
    <source>
        <dbReference type="EMBL" id="MYL34357.1"/>
    </source>
</evidence>
<dbReference type="Proteomes" id="UP000468638">
    <property type="component" value="Unassembled WGS sequence"/>
</dbReference>
<dbReference type="AlphaFoldDB" id="A0A6I5A0P0"/>
<sequence>MDKKTKEGVTASLGGRFTKLNGDYVKTSTNELGNVNFSTDSIPNEKGQLGFKVNTINKAGYYWASA</sequence>
<reference evidence="1 2" key="1">
    <citation type="submission" date="2019-11" db="EMBL/GenBank/DDBJ databases">
        <title>Genome sequences of 17 halophilic strains isolated from different environments.</title>
        <authorList>
            <person name="Furrow R.E."/>
        </authorList>
    </citation>
    <scope>NUCLEOTIDE SEQUENCE [LARGE SCALE GENOMIC DNA]</scope>
    <source>
        <strain evidence="1 2">22514_16_FS</strain>
    </source>
</reference>
<evidence type="ECO:0000313" key="2">
    <source>
        <dbReference type="Proteomes" id="UP000468638"/>
    </source>
</evidence>
<protein>
    <submittedName>
        <fullName evidence="1">Uncharacterized protein</fullName>
    </submittedName>
</protein>
<organism evidence="1 2">
    <name type="scientific">Pontibacillus yanchengensis</name>
    <dbReference type="NCBI Taxonomy" id="462910"/>
    <lineage>
        <taxon>Bacteria</taxon>
        <taxon>Bacillati</taxon>
        <taxon>Bacillota</taxon>
        <taxon>Bacilli</taxon>
        <taxon>Bacillales</taxon>
        <taxon>Bacillaceae</taxon>
        <taxon>Pontibacillus</taxon>
    </lineage>
</organism>
<dbReference type="RefSeq" id="WP_160848647.1">
    <property type="nucleotide sequence ID" value="NZ_WMEQ01000008.1"/>
</dbReference>
<accession>A0A6I5A0P0</accession>
<gene>
    <name evidence="1" type="ORF">GLW05_12190</name>
</gene>
<comment type="caution">
    <text evidence="1">The sequence shown here is derived from an EMBL/GenBank/DDBJ whole genome shotgun (WGS) entry which is preliminary data.</text>
</comment>